<dbReference type="InterPro" id="IPR043502">
    <property type="entry name" value="DNA/RNA_pol_sf"/>
</dbReference>
<dbReference type="Gene3D" id="1.10.340.70">
    <property type="match status" value="1"/>
</dbReference>
<comment type="caution">
    <text evidence="9">The sequence shown here is derived from an EMBL/GenBank/DDBJ whole genome shotgun (WGS) entry which is preliminary data.</text>
</comment>
<dbReference type="InterPro" id="IPR041588">
    <property type="entry name" value="Integrase_H2C2"/>
</dbReference>
<evidence type="ECO:0000256" key="1">
    <source>
        <dbReference type="ARBA" id="ARBA00022679"/>
    </source>
</evidence>
<evidence type="ECO:0000256" key="4">
    <source>
        <dbReference type="ARBA" id="ARBA00022759"/>
    </source>
</evidence>
<dbReference type="OrthoDB" id="113506at2759"/>
<dbReference type="EMBL" id="BSXT01003385">
    <property type="protein sequence ID" value="GMF53875.1"/>
    <property type="molecule type" value="Genomic_DNA"/>
</dbReference>
<keyword evidence="2" id="KW-0548">Nucleotidyltransferase</keyword>
<dbReference type="GO" id="GO:0004519">
    <property type="term" value="F:endonuclease activity"/>
    <property type="evidence" value="ECO:0007669"/>
    <property type="project" value="UniProtKB-KW"/>
</dbReference>
<accession>A0A9W7D492</accession>
<evidence type="ECO:0000313" key="10">
    <source>
        <dbReference type="Proteomes" id="UP001165121"/>
    </source>
</evidence>
<feature type="region of interest" description="Disordered" evidence="6">
    <location>
        <begin position="151"/>
        <end position="200"/>
    </location>
</feature>
<reference evidence="9" key="1">
    <citation type="submission" date="2023-04" db="EMBL/GenBank/DDBJ databases">
        <title>Phytophthora fragariaefolia NBRC 109709.</title>
        <authorList>
            <person name="Ichikawa N."/>
            <person name="Sato H."/>
            <person name="Tonouchi N."/>
        </authorList>
    </citation>
    <scope>NUCLEOTIDE SEQUENCE</scope>
    <source>
        <strain evidence="9">NBRC 109709</strain>
    </source>
</reference>
<keyword evidence="4" id="KW-0378">Hydrolase</keyword>
<dbReference type="InterPro" id="IPR043128">
    <property type="entry name" value="Rev_trsase/Diguanyl_cyclase"/>
</dbReference>
<proteinExistence type="predicted"/>
<dbReference type="GO" id="GO:0016779">
    <property type="term" value="F:nucleotidyltransferase activity"/>
    <property type="evidence" value="ECO:0007669"/>
    <property type="project" value="UniProtKB-KW"/>
</dbReference>
<dbReference type="InterPro" id="IPR041577">
    <property type="entry name" value="RT_RNaseH_2"/>
</dbReference>
<dbReference type="InterPro" id="IPR050951">
    <property type="entry name" value="Retrovirus_Pol_polyprotein"/>
</dbReference>
<dbReference type="PANTHER" id="PTHR37984">
    <property type="entry name" value="PROTEIN CBG26694"/>
    <property type="match status" value="1"/>
</dbReference>
<dbReference type="FunFam" id="3.30.70.270:FF:000020">
    <property type="entry name" value="Transposon Tf2-6 polyprotein-like Protein"/>
    <property type="match status" value="1"/>
</dbReference>
<keyword evidence="4" id="KW-0255">Endonuclease</keyword>
<keyword evidence="1" id="KW-0808">Transferase</keyword>
<dbReference type="SUPFAM" id="SSF56672">
    <property type="entry name" value="DNA/RNA polymerases"/>
    <property type="match status" value="1"/>
</dbReference>
<dbReference type="Pfam" id="PF08284">
    <property type="entry name" value="RVP_2"/>
    <property type="match status" value="1"/>
</dbReference>
<keyword evidence="5" id="KW-0511">Multifunctional enzyme</keyword>
<name>A0A9W7D492_9STRA</name>
<organism evidence="9 10">
    <name type="scientific">Phytophthora fragariaefolia</name>
    <dbReference type="NCBI Taxonomy" id="1490495"/>
    <lineage>
        <taxon>Eukaryota</taxon>
        <taxon>Sar</taxon>
        <taxon>Stramenopiles</taxon>
        <taxon>Oomycota</taxon>
        <taxon>Peronosporomycetes</taxon>
        <taxon>Peronosporales</taxon>
        <taxon>Peronosporaceae</taxon>
        <taxon>Phytophthora</taxon>
    </lineage>
</organism>
<evidence type="ECO:0000256" key="3">
    <source>
        <dbReference type="ARBA" id="ARBA00022722"/>
    </source>
</evidence>
<dbReference type="Gene3D" id="3.30.70.270">
    <property type="match status" value="1"/>
</dbReference>
<sequence length="537" mass="59167">MGVVVRTEKRVVRARFSYEEKKFMDELIVLDLDDKLDMVLGMPWLARHDPVIDWAKRTIVRFRSSGATESDGPVGAAHAPRGACDPPAEAAQCATVSDLSARKLTTERVVREKCEPNQKTQIRSDLRGSRSVKGDEVVSTVVDTQVEQEWPVTEGSDLGASAPGADAIGPNIKGRSAVRRRGKRGASAPGADAASSAGAVTEGADALSAKSKKERFDEQSWDSLKSSPLYEVLREYKDVLPDDIPAELPQDKGVQHEIDLVPGTNGIPVLGCLVGKNGVRPDPGKIRVTNEWPTPSNVKELRQFLELATYVSNYAGKIRPLSQLLKKDAAWDWTAASQQAFEAVQQGLTEALILAVADQDRPFHVVCDASDFAIGCTLMQHDHEGRDHVVDYQSRQLKPAKRNYPVHDKKPLAMKPTPNAIGVVRTSTPSSSLLDDVRSAYANDADAKQLLNYFAAPSDKSRQKLAKHLRAHVHRYRVHNGLLLNSAVDDNADRVVVPDDPELELRITYEYHDAPTSGHPGREKTYLLLTRDFYWGH</sequence>
<keyword evidence="3" id="KW-0540">Nuclease</keyword>
<dbReference type="AlphaFoldDB" id="A0A9W7D492"/>
<feature type="compositionally biased region" description="Low complexity" evidence="6">
    <location>
        <begin position="185"/>
        <end position="199"/>
    </location>
</feature>
<dbReference type="Pfam" id="PF17921">
    <property type="entry name" value="Integrase_H2C2"/>
    <property type="match status" value="1"/>
</dbReference>
<evidence type="ECO:0000256" key="5">
    <source>
        <dbReference type="ARBA" id="ARBA00023268"/>
    </source>
</evidence>
<dbReference type="Gene3D" id="2.40.70.10">
    <property type="entry name" value="Acid Proteases"/>
    <property type="match status" value="1"/>
</dbReference>
<evidence type="ECO:0000256" key="6">
    <source>
        <dbReference type="SAM" id="MobiDB-lite"/>
    </source>
</evidence>
<dbReference type="Proteomes" id="UP001165121">
    <property type="component" value="Unassembled WGS sequence"/>
</dbReference>
<protein>
    <submittedName>
        <fullName evidence="9">Unnamed protein product</fullName>
    </submittedName>
</protein>
<evidence type="ECO:0000259" key="7">
    <source>
        <dbReference type="Pfam" id="PF17919"/>
    </source>
</evidence>
<feature type="domain" description="Reverse transcriptase/retrotransposon-derived protein RNase H-like" evidence="7">
    <location>
        <begin position="333"/>
        <end position="414"/>
    </location>
</feature>
<evidence type="ECO:0000259" key="8">
    <source>
        <dbReference type="Pfam" id="PF17921"/>
    </source>
</evidence>
<feature type="domain" description="Integrase zinc-binding" evidence="8">
    <location>
        <begin position="501"/>
        <end position="535"/>
    </location>
</feature>
<evidence type="ECO:0000256" key="2">
    <source>
        <dbReference type="ARBA" id="ARBA00022695"/>
    </source>
</evidence>
<dbReference type="PANTHER" id="PTHR37984:SF5">
    <property type="entry name" value="PROTEIN NYNRIN-LIKE"/>
    <property type="match status" value="1"/>
</dbReference>
<dbReference type="InterPro" id="IPR021109">
    <property type="entry name" value="Peptidase_aspartic_dom_sf"/>
</dbReference>
<gene>
    <name evidence="9" type="ORF">Pfra01_002235600</name>
</gene>
<keyword evidence="10" id="KW-1185">Reference proteome</keyword>
<evidence type="ECO:0000313" key="9">
    <source>
        <dbReference type="EMBL" id="GMF53875.1"/>
    </source>
</evidence>
<dbReference type="Pfam" id="PF17919">
    <property type="entry name" value="RT_RNaseH_2"/>
    <property type="match status" value="1"/>
</dbReference>